<reference evidence="2 3" key="1">
    <citation type="submission" date="2018-09" db="EMBL/GenBank/DDBJ databases">
        <title>Cohnella cavernae sp. nov., isolated from a karst cave.</title>
        <authorList>
            <person name="Zhu H."/>
        </authorList>
    </citation>
    <scope>NUCLEOTIDE SEQUENCE [LARGE SCALE GENOMIC DNA]</scope>
    <source>
        <strain evidence="2 3">K2E09-144</strain>
    </source>
</reference>
<evidence type="ECO:0000313" key="3">
    <source>
        <dbReference type="Proteomes" id="UP000266340"/>
    </source>
</evidence>
<evidence type="ECO:0000256" key="1">
    <source>
        <dbReference type="SAM" id="Phobius"/>
    </source>
</evidence>
<name>A0A398CSQ7_9BACL</name>
<proteinExistence type="predicted"/>
<feature type="transmembrane region" description="Helical" evidence="1">
    <location>
        <begin position="173"/>
        <end position="192"/>
    </location>
</feature>
<protein>
    <submittedName>
        <fullName evidence="2">Permease</fullName>
    </submittedName>
</protein>
<keyword evidence="3" id="KW-1185">Reference proteome</keyword>
<feature type="transmembrane region" description="Helical" evidence="1">
    <location>
        <begin position="212"/>
        <end position="233"/>
    </location>
</feature>
<evidence type="ECO:0000313" key="2">
    <source>
        <dbReference type="EMBL" id="RIE05190.1"/>
    </source>
</evidence>
<dbReference type="Pfam" id="PF12730">
    <property type="entry name" value="ABC2_membrane_4"/>
    <property type="match status" value="1"/>
</dbReference>
<sequence length="238" mass="26532">MILRVLSSEFLKIRKKLIWFLVVLGPFGVVGLQAVNFGLRYEYLVKGQYKDELWSGLIENVSLLMLPAMFIGLAILASMTAGIEHQMNAWKMTLALPVRKTDVFAGKLLLTLALLFVSCSLLIPFTAALGWALGFRMNVPWELMLLNAYVPFVAALPLVALQTWLSVSLHNQALPLTLGIFGTVASMFAERFPDWVPWKWPVMTATPDDRLYALSAGLVLGAVLFLVGMNEFVRKDVK</sequence>
<feature type="transmembrane region" description="Helical" evidence="1">
    <location>
        <begin position="17"/>
        <end position="41"/>
    </location>
</feature>
<dbReference type="OrthoDB" id="3190532at2"/>
<accession>A0A398CSQ7</accession>
<keyword evidence="1" id="KW-0812">Transmembrane</keyword>
<dbReference type="Proteomes" id="UP000266340">
    <property type="component" value="Unassembled WGS sequence"/>
</dbReference>
<feature type="transmembrane region" description="Helical" evidence="1">
    <location>
        <begin position="104"/>
        <end position="131"/>
    </location>
</feature>
<feature type="transmembrane region" description="Helical" evidence="1">
    <location>
        <begin position="143"/>
        <end position="161"/>
    </location>
</feature>
<organism evidence="2 3">
    <name type="scientific">Cohnella faecalis</name>
    <dbReference type="NCBI Taxonomy" id="2315694"/>
    <lineage>
        <taxon>Bacteria</taxon>
        <taxon>Bacillati</taxon>
        <taxon>Bacillota</taxon>
        <taxon>Bacilli</taxon>
        <taxon>Bacillales</taxon>
        <taxon>Paenibacillaceae</taxon>
        <taxon>Cohnella</taxon>
    </lineage>
</organism>
<dbReference type="AlphaFoldDB" id="A0A398CSQ7"/>
<dbReference type="RefSeq" id="WP_119147570.1">
    <property type="nucleotide sequence ID" value="NZ_JBHSOV010000044.1"/>
</dbReference>
<dbReference type="EMBL" id="QXJM01000015">
    <property type="protein sequence ID" value="RIE05190.1"/>
    <property type="molecule type" value="Genomic_DNA"/>
</dbReference>
<keyword evidence="1" id="KW-1133">Transmembrane helix</keyword>
<dbReference type="CDD" id="cd21809">
    <property type="entry name" value="ABC-2_lan_permease-like"/>
    <property type="match status" value="1"/>
</dbReference>
<comment type="caution">
    <text evidence="2">The sequence shown here is derived from an EMBL/GenBank/DDBJ whole genome shotgun (WGS) entry which is preliminary data.</text>
</comment>
<feature type="transmembrane region" description="Helical" evidence="1">
    <location>
        <begin position="61"/>
        <end position="83"/>
    </location>
</feature>
<gene>
    <name evidence="2" type="ORF">D3H35_02130</name>
</gene>
<keyword evidence="1" id="KW-0472">Membrane</keyword>